<evidence type="ECO:0000256" key="6">
    <source>
        <dbReference type="ARBA" id="ARBA00023157"/>
    </source>
</evidence>
<dbReference type="SMART" id="SM00408">
    <property type="entry name" value="IGc2"/>
    <property type="match status" value="3"/>
</dbReference>
<evidence type="ECO:0000256" key="3">
    <source>
        <dbReference type="ARBA" id="ARBA00022729"/>
    </source>
</evidence>
<gene>
    <name evidence="12" type="ORF">JTE90_015199</name>
</gene>
<dbReference type="InterPro" id="IPR051170">
    <property type="entry name" value="Neural/epithelial_adhesion"/>
</dbReference>
<dbReference type="Pfam" id="PF07686">
    <property type="entry name" value="V-set"/>
    <property type="match status" value="1"/>
</dbReference>
<keyword evidence="3 10" id="KW-0732">Signal</keyword>
<evidence type="ECO:0000313" key="13">
    <source>
        <dbReference type="Proteomes" id="UP000827092"/>
    </source>
</evidence>
<dbReference type="EMBL" id="JAFNEN010000138">
    <property type="protein sequence ID" value="KAG8192564.1"/>
    <property type="molecule type" value="Genomic_DNA"/>
</dbReference>
<dbReference type="FunFam" id="2.60.40.10:FF:000328">
    <property type="entry name" value="CLUMA_CG000981, isoform A"/>
    <property type="match status" value="1"/>
</dbReference>
<dbReference type="GO" id="GO:0043005">
    <property type="term" value="C:neuron projection"/>
    <property type="evidence" value="ECO:0007669"/>
    <property type="project" value="TreeGrafter"/>
</dbReference>
<dbReference type="AlphaFoldDB" id="A0AAV6V9E8"/>
<sequence>MHLVEKFACWFLFVGVVTAQLKADLEPEFVQSIPNVTAVLGGEADLLCTVENLGSYRVAWIRVESQTILTIHKNVISRNYRISLNHKDHRHYNLHIVNVQEVDRGSYMCQINTVPMKKQIGYLDVVVPPQFNQSDRSSEVLAREGNNVSLSCAVTGHPHPSVTWQREDGQSFLAGQVHNRIKKLTYEGEELVIHKVSRLHMGTYICTAENGVPPSMARRTQLYVHFPPMLWIPNQLIGGSVSSTVVLECLVEAFPKSLNYWTRQDGTLLISGERHAVTVQENTYKMHMKLTIRRLAKADFGTYTCLARNSLGTTEGTIRLYETVDPFISSTAKSDYVEDERLQMLDDSLSRERNFPNQSPALDPASTQDTIQDNSEAQKSSKIIITLFLCVIFLL</sequence>
<comment type="subcellular location">
    <subcellularLocation>
        <location evidence="1">Cell membrane</location>
    </subcellularLocation>
</comment>
<feature type="domain" description="Ig-like" evidence="11">
    <location>
        <begin position="27"/>
        <end position="121"/>
    </location>
</feature>
<evidence type="ECO:0000256" key="8">
    <source>
        <dbReference type="ARBA" id="ARBA00023319"/>
    </source>
</evidence>
<evidence type="ECO:0000256" key="5">
    <source>
        <dbReference type="ARBA" id="ARBA00023136"/>
    </source>
</evidence>
<evidence type="ECO:0000256" key="9">
    <source>
        <dbReference type="SAM" id="MobiDB-lite"/>
    </source>
</evidence>
<keyword evidence="8" id="KW-0393">Immunoglobulin domain</keyword>
<dbReference type="InterPro" id="IPR036179">
    <property type="entry name" value="Ig-like_dom_sf"/>
</dbReference>
<keyword evidence="13" id="KW-1185">Reference proteome</keyword>
<evidence type="ECO:0000256" key="1">
    <source>
        <dbReference type="ARBA" id="ARBA00004236"/>
    </source>
</evidence>
<dbReference type="Proteomes" id="UP000827092">
    <property type="component" value="Unassembled WGS sequence"/>
</dbReference>
<keyword evidence="5" id="KW-0472">Membrane</keyword>
<proteinExistence type="predicted"/>
<feature type="signal peptide" evidence="10">
    <location>
        <begin position="1"/>
        <end position="19"/>
    </location>
</feature>
<evidence type="ECO:0000256" key="2">
    <source>
        <dbReference type="ARBA" id="ARBA00022475"/>
    </source>
</evidence>
<keyword evidence="6" id="KW-1015">Disulfide bond</keyword>
<evidence type="ECO:0000259" key="11">
    <source>
        <dbReference type="PROSITE" id="PS50835"/>
    </source>
</evidence>
<feature type="domain" description="Ig-like" evidence="11">
    <location>
        <begin position="227"/>
        <end position="319"/>
    </location>
</feature>
<dbReference type="GO" id="GO:0005886">
    <property type="term" value="C:plasma membrane"/>
    <property type="evidence" value="ECO:0007669"/>
    <property type="project" value="UniProtKB-SubCell"/>
</dbReference>
<dbReference type="Gene3D" id="2.60.40.10">
    <property type="entry name" value="Immunoglobulins"/>
    <property type="match status" value="3"/>
</dbReference>
<feature type="compositionally biased region" description="Polar residues" evidence="9">
    <location>
        <begin position="355"/>
        <end position="373"/>
    </location>
</feature>
<comment type="caution">
    <text evidence="12">The sequence shown here is derived from an EMBL/GenBank/DDBJ whole genome shotgun (WGS) entry which is preliminary data.</text>
</comment>
<dbReference type="SUPFAM" id="SSF48726">
    <property type="entry name" value="Immunoglobulin"/>
    <property type="match status" value="3"/>
</dbReference>
<dbReference type="InterPro" id="IPR013106">
    <property type="entry name" value="Ig_V-set"/>
</dbReference>
<dbReference type="InterPro" id="IPR003598">
    <property type="entry name" value="Ig_sub2"/>
</dbReference>
<feature type="domain" description="Ig-like" evidence="11">
    <location>
        <begin position="129"/>
        <end position="223"/>
    </location>
</feature>
<dbReference type="Pfam" id="PF13927">
    <property type="entry name" value="Ig_3"/>
    <property type="match status" value="2"/>
</dbReference>
<organism evidence="12 13">
    <name type="scientific">Oedothorax gibbosus</name>
    <dbReference type="NCBI Taxonomy" id="931172"/>
    <lineage>
        <taxon>Eukaryota</taxon>
        <taxon>Metazoa</taxon>
        <taxon>Ecdysozoa</taxon>
        <taxon>Arthropoda</taxon>
        <taxon>Chelicerata</taxon>
        <taxon>Arachnida</taxon>
        <taxon>Araneae</taxon>
        <taxon>Araneomorphae</taxon>
        <taxon>Entelegynae</taxon>
        <taxon>Araneoidea</taxon>
        <taxon>Linyphiidae</taxon>
        <taxon>Erigoninae</taxon>
        <taxon>Oedothorax</taxon>
    </lineage>
</organism>
<feature type="chain" id="PRO_5043978196" description="Ig-like domain-containing protein" evidence="10">
    <location>
        <begin position="20"/>
        <end position="395"/>
    </location>
</feature>
<keyword evidence="2" id="KW-1003">Cell membrane</keyword>
<dbReference type="SMART" id="SM00409">
    <property type="entry name" value="IG"/>
    <property type="match status" value="3"/>
</dbReference>
<feature type="region of interest" description="Disordered" evidence="9">
    <location>
        <begin position="351"/>
        <end position="373"/>
    </location>
</feature>
<name>A0AAV6V9E8_9ARAC</name>
<dbReference type="PROSITE" id="PS50835">
    <property type="entry name" value="IG_LIKE"/>
    <property type="match status" value="3"/>
</dbReference>
<evidence type="ECO:0000313" key="12">
    <source>
        <dbReference type="EMBL" id="KAG8192564.1"/>
    </source>
</evidence>
<dbReference type="PANTHER" id="PTHR12231">
    <property type="entry name" value="CTX-RELATED TYPE I TRANSMEMBRANE PROTEIN"/>
    <property type="match status" value="1"/>
</dbReference>
<evidence type="ECO:0000256" key="4">
    <source>
        <dbReference type="ARBA" id="ARBA00022737"/>
    </source>
</evidence>
<protein>
    <recommendedName>
        <fullName evidence="11">Ig-like domain-containing protein</fullName>
    </recommendedName>
</protein>
<evidence type="ECO:0000256" key="7">
    <source>
        <dbReference type="ARBA" id="ARBA00023180"/>
    </source>
</evidence>
<dbReference type="PANTHER" id="PTHR12231:SF253">
    <property type="entry name" value="DPR-INTERACTING PROTEIN ETA, ISOFORM B-RELATED"/>
    <property type="match status" value="1"/>
</dbReference>
<reference evidence="12 13" key="1">
    <citation type="journal article" date="2022" name="Nat. Ecol. Evol.">
        <title>A masculinizing supergene underlies an exaggerated male reproductive morph in a spider.</title>
        <authorList>
            <person name="Hendrickx F."/>
            <person name="De Corte Z."/>
            <person name="Sonet G."/>
            <person name="Van Belleghem S.M."/>
            <person name="Kostlbacher S."/>
            <person name="Vangestel C."/>
        </authorList>
    </citation>
    <scope>NUCLEOTIDE SEQUENCE [LARGE SCALE GENOMIC DNA]</scope>
    <source>
        <strain evidence="12">W744_W776</strain>
    </source>
</reference>
<accession>A0AAV6V9E8</accession>
<keyword evidence="4" id="KW-0677">Repeat</keyword>
<keyword evidence="7" id="KW-0325">Glycoprotein</keyword>
<dbReference type="InterPro" id="IPR003599">
    <property type="entry name" value="Ig_sub"/>
</dbReference>
<evidence type="ECO:0000256" key="10">
    <source>
        <dbReference type="SAM" id="SignalP"/>
    </source>
</evidence>
<dbReference type="InterPro" id="IPR007110">
    <property type="entry name" value="Ig-like_dom"/>
</dbReference>
<dbReference type="InterPro" id="IPR013783">
    <property type="entry name" value="Ig-like_fold"/>
</dbReference>